<reference evidence="3" key="1">
    <citation type="submission" date="2018-09" db="EMBL/GenBank/DDBJ databases">
        <title>whole genome sequence of T. equiperdum IVM-t1 strain.</title>
        <authorList>
            <person name="Suganuma K."/>
        </authorList>
    </citation>
    <scope>NUCLEOTIDE SEQUENCE [LARGE SCALE GENOMIC DNA]</scope>
    <source>
        <strain evidence="3">IVM-t1</strain>
    </source>
</reference>
<sequence length="395" mass="43274">MGANNIREGSGTPRAKSNATESKGGETVSEDLISVLLCGTCRAPITDHNNILGCREESVWAQQAFAYEVDLFADCPPLWCYSATNPQGRRFDIIRCTATAVNRYRTVTLSGPWSGEHSFFVGHKWCYASCNTCSSFLGWAFCRASEALSFSGGSTEDNDIQIDGGGCGSKTTDDDDDNVDEESIVTVGGNNSNNVSLQRDGASDDDGTVGFDPSVLSFLGLIVTNCVGRSGYSLRQYNELMNADPLLRRRFVGNSPLEDLHSGEDGNYFVSATHFLGPSRDDHSRLFVGIGRHRQLQSFLDIVRTFCCLLAQSLGLKARMEMGKLPKMKQTTRRLPAQARTAVTRAEMVLKMAKIWVHLRPSLTFHPIVSAVGIWPTPSMKMFLQLKAVISRISG</sequence>
<feature type="region of interest" description="Disordered" evidence="1">
    <location>
        <begin position="1"/>
        <end position="25"/>
    </location>
</feature>
<gene>
    <name evidence="3" type="ORF">DPX39_110103100</name>
</gene>
<evidence type="ECO:0000256" key="1">
    <source>
        <dbReference type="SAM" id="MobiDB-lite"/>
    </source>
</evidence>
<feature type="domain" description="CULT" evidence="2">
    <location>
        <begin position="33"/>
        <end position="230"/>
    </location>
</feature>
<organism evidence="3">
    <name type="scientific">Trypanosoma brucei equiperdum</name>
    <dbReference type="NCBI Taxonomy" id="630700"/>
    <lineage>
        <taxon>Eukaryota</taxon>
        <taxon>Discoba</taxon>
        <taxon>Euglenozoa</taxon>
        <taxon>Kinetoplastea</taxon>
        <taxon>Metakinetoplastina</taxon>
        <taxon>Trypanosomatida</taxon>
        <taxon>Trypanosomatidae</taxon>
        <taxon>Trypanosoma</taxon>
    </lineage>
</organism>
<proteinExistence type="predicted"/>
<dbReference type="Proteomes" id="UP000266743">
    <property type="component" value="Chromosome 11"/>
</dbReference>
<protein>
    <recommendedName>
        <fullName evidence="2">CULT domain-containing protein</fullName>
    </recommendedName>
</protein>
<name>A0A3L6KU24_9TRYP</name>
<feature type="compositionally biased region" description="Low complexity" evidence="1">
    <location>
        <begin position="187"/>
        <end position="196"/>
    </location>
</feature>
<evidence type="ECO:0000259" key="2">
    <source>
        <dbReference type="PROSITE" id="PS51788"/>
    </source>
</evidence>
<comment type="caution">
    <text evidence="3">The sequence shown here is derived from an EMBL/GenBank/DDBJ whole genome shotgun (WGS) entry which is preliminary data.</text>
</comment>
<accession>A0A3L6KU24</accession>
<dbReference type="InterPro" id="IPR034750">
    <property type="entry name" value="CULT"/>
</dbReference>
<evidence type="ECO:0000313" key="3">
    <source>
        <dbReference type="EMBL" id="RHW67408.1"/>
    </source>
</evidence>
<dbReference type="AlphaFoldDB" id="A0A3L6KU24"/>
<feature type="compositionally biased region" description="Acidic residues" evidence="1">
    <location>
        <begin position="173"/>
        <end position="183"/>
    </location>
</feature>
<dbReference type="EMBL" id="QSBY01000011">
    <property type="protein sequence ID" value="RHW67408.1"/>
    <property type="molecule type" value="Genomic_DNA"/>
</dbReference>
<dbReference type="PROSITE" id="PS51788">
    <property type="entry name" value="CULT"/>
    <property type="match status" value="1"/>
</dbReference>
<feature type="region of interest" description="Disordered" evidence="1">
    <location>
        <begin position="159"/>
        <end position="201"/>
    </location>
</feature>
<dbReference type="Gene3D" id="2.170.150.20">
    <property type="entry name" value="Peptide methionine sulfoxide reductase"/>
    <property type="match status" value="1"/>
</dbReference>